<evidence type="ECO:0000256" key="4">
    <source>
        <dbReference type="ARBA" id="ARBA00023242"/>
    </source>
</evidence>
<name>A0A1Q3BA56_CEPFO</name>
<evidence type="ECO:0000259" key="6">
    <source>
        <dbReference type="PROSITE" id="PS51005"/>
    </source>
</evidence>
<dbReference type="InParanoid" id="A0A1Q3BA56"/>
<evidence type="ECO:0000256" key="3">
    <source>
        <dbReference type="ARBA" id="ARBA00023163"/>
    </source>
</evidence>
<dbReference type="PROSITE" id="PS51005">
    <property type="entry name" value="NAC"/>
    <property type="match status" value="1"/>
</dbReference>
<dbReference type="AlphaFoldDB" id="A0A1Q3BA56"/>
<protein>
    <submittedName>
        <fullName evidence="7">NAM domain-containing protein</fullName>
    </submittedName>
</protein>
<keyword evidence="3" id="KW-0804">Transcription</keyword>
<dbReference type="Pfam" id="PF02365">
    <property type="entry name" value="NAM"/>
    <property type="match status" value="1"/>
</dbReference>
<dbReference type="OrthoDB" id="1848784at2759"/>
<organism evidence="7 8">
    <name type="scientific">Cephalotus follicularis</name>
    <name type="common">Albany pitcher plant</name>
    <dbReference type="NCBI Taxonomy" id="3775"/>
    <lineage>
        <taxon>Eukaryota</taxon>
        <taxon>Viridiplantae</taxon>
        <taxon>Streptophyta</taxon>
        <taxon>Embryophyta</taxon>
        <taxon>Tracheophyta</taxon>
        <taxon>Spermatophyta</taxon>
        <taxon>Magnoliopsida</taxon>
        <taxon>eudicotyledons</taxon>
        <taxon>Gunneridae</taxon>
        <taxon>Pentapetalae</taxon>
        <taxon>rosids</taxon>
        <taxon>fabids</taxon>
        <taxon>Oxalidales</taxon>
        <taxon>Cephalotaceae</taxon>
        <taxon>Cephalotus</taxon>
    </lineage>
</organism>
<dbReference type="GO" id="GO:0006355">
    <property type="term" value="P:regulation of DNA-templated transcription"/>
    <property type="evidence" value="ECO:0007669"/>
    <property type="project" value="InterPro"/>
</dbReference>
<evidence type="ECO:0000313" key="7">
    <source>
        <dbReference type="EMBL" id="GAV64714.1"/>
    </source>
</evidence>
<dbReference type="STRING" id="3775.A0A1Q3BA56"/>
<dbReference type="InterPro" id="IPR036093">
    <property type="entry name" value="NAC_dom_sf"/>
</dbReference>
<evidence type="ECO:0000256" key="1">
    <source>
        <dbReference type="ARBA" id="ARBA00023015"/>
    </source>
</evidence>
<dbReference type="EMBL" id="BDDD01000363">
    <property type="protein sequence ID" value="GAV64714.1"/>
    <property type="molecule type" value="Genomic_DNA"/>
</dbReference>
<sequence>MEVNSITTDQVPPSIVDESKNVDHDDYFDSFPPGYRFCPTDGELVVHYLEKKVQEKKLPRNRIMDVEFYKYDPENLAEKYKSCGEKEWYFFTPRDRKYPNGSRPNRGADSGSGFWKATGADRPVKHNGVEVGQRKALVYYRGKPPKGEKTDWIMHEYRLNDHPQYKRNVVGMRLDECVLCRIYKKANKSVKTETADDDHSLPGHHEETNEEHLGVDCDKDNVDHDPTMYTNTYGDYMLQPYQHGLPQIPPYSNNVAFGN</sequence>
<keyword evidence="8" id="KW-1185">Reference proteome</keyword>
<feature type="domain" description="NAC" evidence="6">
    <location>
        <begin position="31"/>
        <end position="185"/>
    </location>
</feature>
<evidence type="ECO:0000313" key="8">
    <source>
        <dbReference type="Proteomes" id="UP000187406"/>
    </source>
</evidence>
<keyword evidence="2" id="KW-0238">DNA-binding</keyword>
<feature type="region of interest" description="Disordered" evidence="5">
    <location>
        <begin position="99"/>
        <end position="128"/>
    </location>
</feature>
<dbReference type="GO" id="GO:0003677">
    <property type="term" value="F:DNA binding"/>
    <property type="evidence" value="ECO:0007669"/>
    <property type="project" value="UniProtKB-KW"/>
</dbReference>
<feature type="non-terminal residue" evidence="7">
    <location>
        <position position="259"/>
    </location>
</feature>
<keyword evidence="4" id="KW-0539">Nucleus</keyword>
<reference evidence="8" key="1">
    <citation type="submission" date="2016-04" db="EMBL/GenBank/DDBJ databases">
        <title>Cephalotus genome sequencing.</title>
        <authorList>
            <person name="Fukushima K."/>
            <person name="Hasebe M."/>
            <person name="Fang X."/>
        </authorList>
    </citation>
    <scope>NUCLEOTIDE SEQUENCE [LARGE SCALE GENOMIC DNA]</scope>
    <source>
        <strain evidence="8">cv. St1</strain>
    </source>
</reference>
<evidence type="ECO:0000256" key="2">
    <source>
        <dbReference type="ARBA" id="ARBA00023125"/>
    </source>
</evidence>
<dbReference type="PANTHER" id="PTHR31719">
    <property type="entry name" value="NAC TRANSCRIPTION FACTOR 56"/>
    <property type="match status" value="1"/>
</dbReference>
<accession>A0A1Q3BA56</accession>
<dbReference type="PANTHER" id="PTHR31719:SF179">
    <property type="entry name" value="OS08G0148400 PROTEIN"/>
    <property type="match status" value="1"/>
</dbReference>
<gene>
    <name evidence="7" type="ORF">CFOL_v3_08230</name>
</gene>
<dbReference type="InterPro" id="IPR003441">
    <property type="entry name" value="NAC-dom"/>
</dbReference>
<comment type="caution">
    <text evidence="7">The sequence shown here is derived from an EMBL/GenBank/DDBJ whole genome shotgun (WGS) entry which is preliminary data.</text>
</comment>
<feature type="region of interest" description="Disordered" evidence="5">
    <location>
        <begin position="191"/>
        <end position="217"/>
    </location>
</feature>
<dbReference type="Proteomes" id="UP000187406">
    <property type="component" value="Unassembled WGS sequence"/>
</dbReference>
<dbReference type="SUPFAM" id="SSF101941">
    <property type="entry name" value="NAC domain"/>
    <property type="match status" value="1"/>
</dbReference>
<proteinExistence type="predicted"/>
<evidence type="ECO:0000256" key="5">
    <source>
        <dbReference type="SAM" id="MobiDB-lite"/>
    </source>
</evidence>
<keyword evidence="1" id="KW-0805">Transcription regulation</keyword>
<dbReference type="Gene3D" id="2.170.150.80">
    <property type="entry name" value="NAC domain"/>
    <property type="match status" value="1"/>
</dbReference>